<sequence length="105" mass="12234">MEYREATQQQMFLMIASWQQSGLTQKDYCEQHSVRYHVFHYWYKKYRDTQLSDQPAGFIPLQIQPSAAASNTPSAGVHTEMVLPNGRRLLFHRPVSVDYLKALIS</sequence>
<proteinExistence type="predicted"/>
<keyword evidence="2" id="KW-1185">Reference proteome</keyword>
<gene>
    <name evidence="1" type="ORF">FC093_06415</name>
</gene>
<organism evidence="1 2">
    <name type="scientific">Ilyomonas limi</name>
    <dbReference type="NCBI Taxonomy" id="2575867"/>
    <lineage>
        <taxon>Bacteria</taxon>
        <taxon>Pseudomonadati</taxon>
        <taxon>Bacteroidota</taxon>
        <taxon>Chitinophagia</taxon>
        <taxon>Chitinophagales</taxon>
        <taxon>Chitinophagaceae</taxon>
        <taxon>Ilyomonas</taxon>
    </lineage>
</organism>
<dbReference type="Proteomes" id="UP000305848">
    <property type="component" value="Unassembled WGS sequence"/>
</dbReference>
<dbReference type="OrthoDB" id="680787at2"/>
<name>A0A4U3L8Y6_9BACT</name>
<evidence type="ECO:0000313" key="2">
    <source>
        <dbReference type="Proteomes" id="UP000305848"/>
    </source>
</evidence>
<evidence type="ECO:0000313" key="1">
    <source>
        <dbReference type="EMBL" id="TKK70376.1"/>
    </source>
</evidence>
<accession>A0A4U3L8Y6</accession>
<reference evidence="1 2" key="1">
    <citation type="submission" date="2019-05" db="EMBL/GenBank/DDBJ databases">
        <title>Panacibacter sp. strain 17mud1-8 Genome sequencing and assembly.</title>
        <authorList>
            <person name="Chhetri G."/>
        </authorList>
    </citation>
    <scope>NUCLEOTIDE SEQUENCE [LARGE SCALE GENOMIC DNA]</scope>
    <source>
        <strain evidence="1 2">17mud1-8</strain>
    </source>
</reference>
<dbReference type="EMBL" id="SZQL01000003">
    <property type="protein sequence ID" value="TKK70376.1"/>
    <property type="molecule type" value="Genomic_DNA"/>
</dbReference>
<dbReference type="AlphaFoldDB" id="A0A4U3L8Y6"/>
<dbReference type="NCBIfam" id="NF047593">
    <property type="entry name" value="IS66_ISAeme5_TnpA"/>
    <property type="match status" value="1"/>
</dbReference>
<dbReference type="RefSeq" id="WP_137260921.1">
    <property type="nucleotide sequence ID" value="NZ_SZQL01000003.1"/>
</dbReference>
<comment type="caution">
    <text evidence="1">The sequence shown here is derived from an EMBL/GenBank/DDBJ whole genome shotgun (WGS) entry which is preliminary data.</text>
</comment>
<protein>
    <submittedName>
        <fullName evidence="1">Uncharacterized protein</fullName>
    </submittedName>
</protein>